<accession>A0A1M7LEU9</accession>
<keyword evidence="1" id="KW-0812">Transmembrane</keyword>
<evidence type="ECO:0000313" key="3">
    <source>
        <dbReference type="Proteomes" id="UP000184394"/>
    </source>
</evidence>
<dbReference type="RefSeq" id="WP_072951885.1">
    <property type="nucleotide sequence ID" value="NZ_FRCT01000013.1"/>
</dbReference>
<feature type="transmembrane region" description="Helical" evidence="1">
    <location>
        <begin position="85"/>
        <end position="109"/>
    </location>
</feature>
<reference evidence="2 3" key="1">
    <citation type="submission" date="2016-11" db="EMBL/GenBank/DDBJ databases">
        <authorList>
            <person name="Jaros S."/>
            <person name="Januszkiewicz K."/>
            <person name="Wedrychowicz H."/>
        </authorList>
    </citation>
    <scope>NUCLEOTIDE SEQUENCE [LARGE SCALE GENOMIC DNA]</scope>
    <source>
        <strain evidence="2 3">Y1</strain>
    </source>
</reference>
<gene>
    <name evidence="2" type="ORF">SAMN04487860_11331</name>
</gene>
<feature type="transmembrane region" description="Helical" evidence="1">
    <location>
        <begin position="121"/>
        <end position="150"/>
    </location>
</feature>
<feature type="transmembrane region" description="Helical" evidence="1">
    <location>
        <begin position="40"/>
        <end position="64"/>
    </location>
</feature>
<proteinExistence type="predicted"/>
<keyword evidence="1" id="KW-0472">Membrane</keyword>
<feature type="transmembrane region" description="Helical" evidence="1">
    <location>
        <begin position="7"/>
        <end position="28"/>
    </location>
</feature>
<dbReference type="AlphaFoldDB" id="A0A1M7LEU9"/>
<keyword evidence="1" id="KW-1133">Transmembrane helix</keyword>
<protein>
    <submittedName>
        <fullName evidence="2">Uncharacterized protein</fullName>
    </submittedName>
</protein>
<organism evidence="2 3">
    <name type="scientific">Ruminococcus flavefaciens</name>
    <dbReference type="NCBI Taxonomy" id="1265"/>
    <lineage>
        <taxon>Bacteria</taxon>
        <taxon>Bacillati</taxon>
        <taxon>Bacillota</taxon>
        <taxon>Clostridia</taxon>
        <taxon>Eubacteriales</taxon>
        <taxon>Oscillospiraceae</taxon>
        <taxon>Ruminococcus</taxon>
    </lineage>
</organism>
<dbReference type="Proteomes" id="UP000184394">
    <property type="component" value="Unassembled WGS sequence"/>
</dbReference>
<name>A0A1M7LEU9_RUMFL</name>
<dbReference type="EMBL" id="FRCT01000013">
    <property type="protein sequence ID" value="SHM76655.1"/>
    <property type="molecule type" value="Genomic_DNA"/>
</dbReference>
<evidence type="ECO:0000313" key="2">
    <source>
        <dbReference type="EMBL" id="SHM76655.1"/>
    </source>
</evidence>
<dbReference type="OrthoDB" id="1821874at2"/>
<evidence type="ECO:0000256" key="1">
    <source>
        <dbReference type="SAM" id="Phobius"/>
    </source>
</evidence>
<sequence>MTKKSDNIKWVCFGGIGVYLMRCITIAAEDGLHAPLWDYLGLGYASAFGAVLMLSLLGLIGLAVSKRIGKRKATGLKPISMGYKISFILSYIPYVLLLAYCLYCSKYGFDFFTTTYGWEGFYNAFLVMGAVFCIVPVLPFCLFWQILFIVKWVRNRKVKQENHI</sequence>